<reference evidence="1 2" key="1">
    <citation type="journal article" date="2022" name="Int. J. Syst. Evol. Microbiol.">
        <title>Noviherbaspirillum aridicola sp. nov., isolated from an arid soil in Pakistan.</title>
        <authorList>
            <person name="Khan I.U."/>
            <person name="Saqib M."/>
            <person name="Amin A."/>
            <person name="Hussain F."/>
            <person name="Li L."/>
            <person name="Liu Y.H."/>
            <person name="Fang B.Z."/>
            <person name="Ahmed I."/>
            <person name="Li W.J."/>
        </authorList>
    </citation>
    <scope>NUCLEOTIDE SEQUENCE [LARGE SCALE GENOMIC DNA]</scope>
    <source>
        <strain evidence="1 2">NCCP-691</strain>
    </source>
</reference>
<dbReference type="EMBL" id="BPMK01000002">
    <property type="protein sequence ID" value="GIZ50454.1"/>
    <property type="molecule type" value="Genomic_DNA"/>
</dbReference>
<dbReference type="Proteomes" id="UP000887222">
    <property type="component" value="Unassembled WGS sequence"/>
</dbReference>
<evidence type="ECO:0008006" key="3">
    <source>
        <dbReference type="Google" id="ProtNLM"/>
    </source>
</evidence>
<accession>A0ABQ4Q036</accession>
<evidence type="ECO:0000313" key="1">
    <source>
        <dbReference type="EMBL" id="GIZ50454.1"/>
    </source>
</evidence>
<organism evidence="1 2">
    <name type="scientific">Noviherbaspirillum aridicola</name>
    <dbReference type="NCBI Taxonomy" id="2849687"/>
    <lineage>
        <taxon>Bacteria</taxon>
        <taxon>Pseudomonadati</taxon>
        <taxon>Pseudomonadota</taxon>
        <taxon>Betaproteobacteria</taxon>
        <taxon>Burkholderiales</taxon>
        <taxon>Oxalobacteraceae</taxon>
        <taxon>Noviherbaspirillum</taxon>
    </lineage>
</organism>
<proteinExistence type="predicted"/>
<name>A0ABQ4Q036_9BURK</name>
<comment type="caution">
    <text evidence="1">The sequence shown here is derived from an EMBL/GenBank/DDBJ whole genome shotgun (WGS) entry which is preliminary data.</text>
</comment>
<evidence type="ECO:0000313" key="2">
    <source>
        <dbReference type="Proteomes" id="UP000887222"/>
    </source>
</evidence>
<gene>
    <name evidence="1" type="ORF">NCCP691_04680</name>
</gene>
<keyword evidence="2" id="KW-1185">Reference proteome</keyword>
<sequence>MSGSVTDANRTPAGVSFRIRLRTRSHEFLISRETLDGFAARHGIDTSDADDLEVFHAFEATIARAAQEQIRRGSESCCVLSMAALRSN</sequence>
<protein>
    <recommendedName>
        <fullName evidence="3">DUF1488 family protein</fullName>
    </recommendedName>
</protein>